<evidence type="ECO:0000313" key="1">
    <source>
        <dbReference type="EMBL" id="GIY37696.1"/>
    </source>
</evidence>
<evidence type="ECO:0000313" key="2">
    <source>
        <dbReference type="Proteomes" id="UP001054945"/>
    </source>
</evidence>
<dbReference type="AlphaFoldDB" id="A0AAV4SWR5"/>
<comment type="caution">
    <text evidence="1">The sequence shown here is derived from an EMBL/GenBank/DDBJ whole genome shotgun (WGS) entry which is preliminary data.</text>
</comment>
<dbReference type="Proteomes" id="UP001054945">
    <property type="component" value="Unassembled WGS sequence"/>
</dbReference>
<name>A0AAV4SWR5_CAEEX</name>
<reference evidence="1 2" key="1">
    <citation type="submission" date="2021-06" db="EMBL/GenBank/DDBJ databases">
        <title>Caerostris extrusa draft genome.</title>
        <authorList>
            <person name="Kono N."/>
            <person name="Arakawa K."/>
        </authorList>
    </citation>
    <scope>NUCLEOTIDE SEQUENCE [LARGE SCALE GENOMIC DNA]</scope>
</reference>
<accession>A0AAV4SWR5</accession>
<protein>
    <submittedName>
        <fullName evidence="1">Uncharacterized protein</fullName>
    </submittedName>
</protein>
<sequence length="115" mass="13330">MRKAVVKGIGELIEQHVIIRGEEGTPIRDLIGIARSEALGLTPFRTKSQHLIWQEGRHKGREGGVVRMSSFVLFYRWLSYSKECRSWKCIAYYRSCVKFNLQSFDDEGGWMKSEC</sequence>
<organism evidence="1 2">
    <name type="scientific">Caerostris extrusa</name>
    <name type="common">Bark spider</name>
    <name type="synonym">Caerostris bankana</name>
    <dbReference type="NCBI Taxonomy" id="172846"/>
    <lineage>
        <taxon>Eukaryota</taxon>
        <taxon>Metazoa</taxon>
        <taxon>Ecdysozoa</taxon>
        <taxon>Arthropoda</taxon>
        <taxon>Chelicerata</taxon>
        <taxon>Arachnida</taxon>
        <taxon>Araneae</taxon>
        <taxon>Araneomorphae</taxon>
        <taxon>Entelegynae</taxon>
        <taxon>Araneoidea</taxon>
        <taxon>Araneidae</taxon>
        <taxon>Caerostris</taxon>
    </lineage>
</organism>
<keyword evidence="2" id="KW-1185">Reference proteome</keyword>
<proteinExistence type="predicted"/>
<dbReference type="EMBL" id="BPLR01010206">
    <property type="protein sequence ID" value="GIY37696.1"/>
    <property type="molecule type" value="Genomic_DNA"/>
</dbReference>
<gene>
    <name evidence="1" type="ORF">CEXT_698611</name>
</gene>